<dbReference type="GO" id="GO:0005975">
    <property type="term" value="P:carbohydrate metabolic process"/>
    <property type="evidence" value="ECO:0007669"/>
    <property type="project" value="InterPro"/>
</dbReference>
<gene>
    <name evidence="5" type="ORF">GS398_18380</name>
</gene>
<dbReference type="Proteomes" id="UP000451233">
    <property type="component" value="Unassembled WGS sequence"/>
</dbReference>
<dbReference type="EMBL" id="WVHS01000004">
    <property type="protein sequence ID" value="MXV17270.1"/>
    <property type="molecule type" value="Genomic_DNA"/>
</dbReference>
<evidence type="ECO:0000259" key="4">
    <source>
        <dbReference type="Pfam" id="PF17168"/>
    </source>
</evidence>
<dbReference type="InterPro" id="IPR033433">
    <property type="entry name" value="GtaA_N"/>
</dbReference>
<dbReference type="PANTHER" id="PTHR31987">
    <property type="entry name" value="GLUTAMINASE A-RELATED"/>
    <property type="match status" value="1"/>
</dbReference>
<dbReference type="PANTHER" id="PTHR31987:SF1">
    <property type="entry name" value="GLUTAMINASE A"/>
    <property type="match status" value="1"/>
</dbReference>
<dbReference type="InterPro" id="IPR052743">
    <property type="entry name" value="Glutaminase_GtaA"/>
</dbReference>
<organism evidence="5 6">
    <name type="scientific">Hufsiella ginkgonis</name>
    <dbReference type="NCBI Taxonomy" id="2695274"/>
    <lineage>
        <taxon>Bacteria</taxon>
        <taxon>Pseudomonadati</taxon>
        <taxon>Bacteroidota</taxon>
        <taxon>Sphingobacteriia</taxon>
        <taxon>Sphingobacteriales</taxon>
        <taxon>Sphingobacteriaceae</taxon>
        <taxon>Hufsiella</taxon>
    </lineage>
</organism>
<dbReference type="InterPro" id="IPR008928">
    <property type="entry name" value="6-hairpin_glycosidase_sf"/>
</dbReference>
<dbReference type="Pfam" id="PF17168">
    <property type="entry name" value="DUF5127"/>
    <property type="match status" value="1"/>
</dbReference>
<evidence type="ECO:0000313" key="6">
    <source>
        <dbReference type="Proteomes" id="UP000451233"/>
    </source>
</evidence>
<dbReference type="AlphaFoldDB" id="A0A7K1Y1Y4"/>
<dbReference type="InterPro" id="IPR032515">
    <property type="entry name" value="DUF4964"/>
</dbReference>
<reference evidence="5 6" key="1">
    <citation type="submission" date="2019-11" db="EMBL/GenBank/DDBJ databases">
        <title>Pedobacter sp. HMF7056 Genome sequencing and assembly.</title>
        <authorList>
            <person name="Kang H."/>
            <person name="Kim H."/>
            <person name="Joh K."/>
        </authorList>
    </citation>
    <scope>NUCLEOTIDE SEQUENCE [LARGE SCALE GENOMIC DNA]</scope>
    <source>
        <strain evidence="5 6">HMF7056</strain>
    </source>
</reference>
<keyword evidence="1" id="KW-0732">Signal</keyword>
<evidence type="ECO:0000259" key="2">
    <source>
        <dbReference type="Pfam" id="PF16334"/>
    </source>
</evidence>
<dbReference type="RefSeq" id="WP_160908262.1">
    <property type="nucleotide sequence ID" value="NZ_WVHS01000004.1"/>
</dbReference>
<dbReference type="Gene3D" id="2.60.120.260">
    <property type="entry name" value="Galactose-binding domain-like"/>
    <property type="match status" value="1"/>
</dbReference>
<evidence type="ECO:0000256" key="1">
    <source>
        <dbReference type="SAM" id="SignalP"/>
    </source>
</evidence>
<evidence type="ECO:0000259" key="3">
    <source>
        <dbReference type="Pfam" id="PF16335"/>
    </source>
</evidence>
<sequence length="819" mass="90173">MKRFFSCLLLSLSLTGYAQVSRAPSYPLITHTPYFSIWSSTDQLNESITTHWTGKENSLLGLVKVDNVVYRFMGTGIPQFKTIIPAGDEEAYTARYEMSQAGDGWQDAAFNDAGWKSGTAPFGDDRITNGTSWTGKDLWIRRKVTLNEIPKGRLALKVYHDDGVDVYLNGKLLLHKGGANGDYEVVFLPEEARNMLKTGDNVFAIHCRNTGGGAFLDAGLVEEIVDRSTASIKPAAQTAVNITATQTNYAFTCGPVALKVTFTSPLILSDLKLLSTPVSYITYAVKSTDGKRHRVSLFQGVSSHLAVNQPQQETQAMAAANSGITLVKAGTTDQPVLQRKGDNVRIDWGYLYVAAPLGAGTRQFITTNNAAAGSFINGDKGSAKSAGTQLMLNTVLSFGSVGSAELSKYTMLGYDELESVQYFGTNLKPWWRNSPGATMEKVLNTSAKSYREVLMRCRQTDTKIYNDALKAGGDKYAQLCVLGYRQSIAAHQLVKSPQGDILFLSKENFSNGSINTVDITYPSAPLFLLYNPSLLKGMLNGIFYYSESGKWTKPFAAHDLGTYPIANGQTYGEDMPVEECGNMIILTTAIVMADKDPAYAQKHWQTLTTWANYLAGAGMDPVNQLCTDDFAGHLAHNANLSVKAIVAIGGYARLAELSGKKDIAEKYRKMALGMAARWEEMSQAGDHYALVFDNKNTWSQKYNMVWDKVLDLGIFPQKIYNTEISYYLGKQNAFGLPLDSRKTYTKSDWILWTAAMSGTPADFQKFIDPVYEFATKTTSRVPLTDWHETTNGRQVGFQARSVVGGYFMKVLKDKMTGTH</sequence>
<evidence type="ECO:0000313" key="5">
    <source>
        <dbReference type="EMBL" id="MXV17270.1"/>
    </source>
</evidence>
<comment type="caution">
    <text evidence="5">The sequence shown here is derived from an EMBL/GenBank/DDBJ whole genome shotgun (WGS) entry which is preliminary data.</text>
</comment>
<dbReference type="Pfam" id="PF16334">
    <property type="entry name" value="DUF4964"/>
    <property type="match status" value="1"/>
</dbReference>
<name>A0A7K1Y1Y4_9SPHI</name>
<dbReference type="SUPFAM" id="SSF48208">
    <property type="entry name" value="Six-hairpin glycosidases"/>
    <property type="match status" value="1"/>
</dbReference>
<dbReference type="Pfam" id="PF16335">
    <property type="entry name" value="GtaA_6_Hairpin"/>
    <property type="match status" value="1"/>
</dbReference>
<feature type="domain" description="Glutaminase A central" evidence="3">
    <location>
        <begin position="473"/>
        <end position="809"/>
    </location>
</feature>
<dbReference type="InterPro" id="IPR032514">
    <property type="entry name" value="GtaA_central"/>
</dbReference>
<protein>
    <submittedName>
        <fullName evidence="5">DUF4965 domain-containing protein</fullName>
    </submittedName>
</protein>
<feature type="domain" description="Glutaminase A N-terminal" evidence="4">
    <location>
        <begin position="245"/>
        <end position="467"/>
    </location>
</feature>
<feature type="domain" description="DUF4964" evidence="2">
    <location>
        <begin position="21"/>
        <end position="85"/>
    </location>
</feature>
<dbReference type="InterPro" id="IPR008979">
    <property type="entry name" value="Galactose-bd-like_sf"/>
</dbReference>
<proteinExistence type="predicted"/>
<dbReference type="SUPFAM" id="SSF49785">
    <property type="entry name" value="Galactose-binding domain-like"/>
    <property type="match status" value="1"/>
</dbReference>
<keyword evidence="6" id="KW-1185">Reference proteome</keyword>
<feature type="signal peptide" evidence="1">
    <location>
        <begin position="1"/>
        <end position="18"/>
    </location>
</feature>
<feature type="chain" id="PRO_5029829249" evidence="1">
    <location>
        <begin position="19"/>
        <end position="819"/>
    </location>
</feature>
<accession>A0A7K1Y1Y4</accession>